<keyword evidence="2" id="KW-1185">Reference proteome</keyword>
<dbReference type="Proteomes" id="UP000593571">
    <property type="component" value="Unassembled WGS sequence"/>
</dbReference>
<proteinExistence type="predicted"/>
<comment type="caution">
    <text evidence="1">The sequence shown here is derived from an EMBL/GenBank/DDBJ whole genome shotgun (WGS) entry which is preliminary data.</text>
</comment>
<protein>
    <submittedName>
        <fullName evidence="1">Uncharacterized protein</fullName>
    </submittedName>
</protein>
<reference evidence="1 2" key="1">
    <citation type="journal article" date="2020" name="Nature">
        <title>Six reference-quality genomes reveal evolution of bat adaptations.</title>
        <authorList>
            <person name="Jebb D."/>
            <person name="Huang Z."/>
            <person name="Pippel M."/>
            <person name="Hughes G.M."/>
            <person name="Lavrichenko K."/>
            <person name="Devanna P."/>
            <person name="Winkler S."/>
            <person name="Jermiin L.S."/>
            <person name="Skirmuntt E.C."/>
            <person name="Katzourakis A."/>
            <person name="Burkitt-Gray L."/>
            <person name="Ray D.A."/>
            <person name="Sullivan K.A.M."/>
            <person name="Roscito J.G."/>
            <person name="Kirilenko B.M."/>
            <person name="Davalos L.M."/>
            <person name="Corthals A.P."/>
            <person name="Power M.L."/>
            <person name="Jones G."/>
            <person name="Ransome R.D."/>
            <person name="Dechmann D.K.N."/>
            <person name="Locatelli A.G."/>
            <person name="Puechmaille S.J."/>
            <person name="Fedrigo O."/>
            <person name="Jarvis E.D."/>
            <person name="Hiller M."/>
            <person name="Vernes S.C."/>
            <person name="Myers E.W."/>
            <person name="Teeling E.C."/>
        </authorList>
    </citation>
    <scope>NUCLEOTIDE SEQUENCE [LARGE SCALE GENOMIC DNA]</scope>
    <source>
        <strain evidence="1">MRouAeg1</strain>
        <tissue evidence="1">Muscle</tissue>
    </source>
</reference>
<organism evidence="1 2">
    <name type="scientific">Rousettus aegyptiacus</name>
    <name type="common">Egyptian fruit bat</name>
    <name type="synonym">Pteropus aegyptiacus</name>
    <dbReference type="NCBI Taxonomy" id="9407"/>
    <lineage>
        <taxon>Eukaryota</taxon>
        <taxon>Metazoa</taxon>
        <taxon>Chordata</taxon>
        <taxon>Craniata</taxon>
        <taxon>Vertebrata</taxon>
        <taxon>Euteleostomi</taxon>
        <taxon>Mammalia</taxon>
        <taxon>Eutheria</taxon>
        <taxon>Laurasiatheria</taxon>
        <taxon>Chiroptera</taxon>
        <taxon>Yinpterochiroptera</taxon>
        <taxon>Pteropodoidea</taxon>
        <taxon>Pteropodidae</taxon>
        <taxon>Rousettinae</taxon>
        <taxon>Rousettus</taxon>
    </lineage>
</organism>
<sequence>MKLGFSVNACLSGIPRLSGIPCLSGIPRVLNAALLFGHVVCSNTVFRVTSLSPKVRCVELSSATDRRRNSFPWLRDCLGVLPTHVAFSGAARRPQPLGESSLLRLLGIKTFKDLVTLFFLSDQFLPHGLFG</sequence>
<evidence type="ECO:0000313" key="2">
    <source>
        <dbReference type="Proteomes" id="UP000593571"/>
    </source>
</evidence>
<evidence type="ECO:0000313" key="1">
    <source>
        <dbReference type="EMBL" id="KAF6475035.1"/>
    </source>
</evidence>
<dbReference type="EMBL" id="JACASE010000004">
    <property type="protein sequence ID" value="KAF6475035.1"/>
    <property type="molecule type" value="Genomic_DNA"/>
</dbReference>
<name>A0A7J8HSZ6_ROUAE</name>
<dbReference type="AlphaFoldDB" id="A0A7J8HSZ6"/>
<gene>
    <name evidence="1" type="ORF">HJG63_011128</name>
</gene>
<accession>A0A7J8HSZ6</accession>